<dbReference type="PATRIC" id="fig|889306.3.peg.3941"/>
<evidence type="ECO:0000313" key="2">
    <source>
        <dbReference type="EMBL" id="KIL42698.1"/>
    </source>
</evidence>
<feature type="transmembrane region" description="Helical" evidence="1">
    <location>
        <begin position="20"/>
        <end position="39"/>
    </location>
</feature>
<evidence type="ECO:0000256" key="1">
    <source>
        <dbReference type="SAM" id="Phobius"/>
    </source>
</evidence>
<protein>
    <submittedName>
        <fullName evidence="2">Uncharacterized protein</fullName>
    </submittedName>
</protein>
<keyword evidence="3" id="KW-1185">Reference proteome</keyword>
<gene>
    <name evidence="2" type="ORF">KP78_39210</name>
</gene>
<keyword evidence="1" id="KW-0472">Membrane</keyword>
<comment type="caution">
    <text evidence="2">The sequence shown here is derived from an EMBL/GenBank/DDBJ whole genome shotgun (WGS) entry which is preliminary data.</text>
</comment>
<proteinExistence type="predicted"/>
<dbReference type="Proteomes" id="UP000031938">
    <property type="component" value="Unassembled WGS sequence"/>
</dbReference>
<keyword evidence="1" id="KW-0812">Transmembrane</keyword>
<reference evidence="2 3" key="1">
    <citation type="submission" date="2015-01" db="EMBL/GenBank/DDBJ databases">
        <title>Genome sequencing of Jeotgalibacillus soli.</title>
        <authorList>
            <person name="Goh K.M."/>
            <person name="Chan K.-G."/>
            <person name="Yaakop A.S."/>
            <person name="Ee R."/>
            <person name="Gan H.M."/>
            <person name="Chan C.S."/>
        </authorList>
    </citation>
    <scope>NUCLEOTIDE SEQUENCE [LARGE SCALE GENOMIC DNA]</scope>
    <source>
        <strain evidence="2 3">P9</strain>
    </source>
</reference>
<keyword evidence="1" id="KW-1133">Transmembrane helix</keyword>
<name>A0A0C2VFA7_9BACL</name>
<dbReference type="RefSeq" id="WP_157841535.1">
    <property type="nucleotide sequence ID" value="NZ_JXRP01000022.1"/>
</dbReference>
<accession>A0A0C2VFA7</accession>
<dbReference type="EMBL" id="JXRP01000022">
    <property type="protein sequence ID" value="KIL42698.1"/>
    <property type="molecule type" value="Genomic_DNA"/>
</dbReference>
<organism evidence="2 3">
    <name type="scientific">Jeotgalibacillus soli</name>
    <dbReference type="NCBI Taxonomy" id="889306"/>
    <lineage>
        <taxon>Bacteria</taxon>
        <taxon>Bacillati</taxon>
        <taxon>Bacillota</taxon>
        <taxon>Bacilli</taxon>
        <taxon>Bacillales</taxon>
        <taxon>Caryophanaceae</taxon>
        <taxon>Jeotgalibacillus</taxon>
    </lineage>
</organism>
<dbReference type="AlphaFoldDB" id="A0A0C2VFA7"/>
<evidence type="ECO:0000313" key="3">
    <source>
        <dbReference type="Proteomes" id="UP000031938"/>
    </source>
</evidence>
<sequence length="47" mass="5298">MIIYLLEKTGINEKRGDFTFGIALIIAGLLIDYFTAVYISETNTRAK</sequence>